<organism evidence="3 4">
    <name type="scientific">Cupriavidus lacunae</name>
    <dbReference type="NCBI Taxonomy" id="2666307"/>
    <lineage>
        <taxon>Bacteria</taxon>
        <taxon>Pseudomonadati</taxon>
        <taxon>Pseudomonadota</taxon>
        <taxon>Betaproteobacteria</taxon>
        <taxon>Burkholderiales</taxon>
        <taxon>Burkholderiaceae</taxon>
        <taxon>Cupriavidus</taxon>
    </lineage>
</organism>
<feature type="signal peptide" evidence="2">
    <location>
        <begin position="1"/>
        <end position="25"/>
    </location>
</feature>
<dbReference type="Pfam" id="PF03401">
    <property type="entry name" value="TctC"/>
    <property type="match status" value="1"/>
</dbReference>
<sequence>MRPHLSFLRLVLAALIVSATSSTMAAYPDKPIRLVVPYAAGGSSDYMARMAAPLISERLGVPVVVDNKPGGNSIIATQIVAKAAPDGYTLLVFGSALAVLNPLVYRKLPVDVWTKLTPVALMVNSPVALVVNANSPLSDYAKLKQKASTDDGITYSMSGTGNPMHLIGEMLAKKSGMRLRPVPYSGGAPAVSAIVAGQVDANIEAISTTLPFINSGRLRPIAVTGAKRNSLLPAVPTLQELGLKGFDASTWFGIMAPAATPKPVLDQLNRTLNELLQDSKFRKTMAGQALDTYPPQSREAVSAFLRAESSKWRELVEANKIVID</sequence>
<proteinExistence type="inferred from homology"/>
<protein>
    <submittedName>
        <fullName evidence="3">Tripartite tricarboxylate transporter substrate binding protein</fullName>
    </submittedName>
</protein>
<dbReference type="Proteomes" id="UP000255165">
    <property type="component" value="Unassembled WGS sequence"/>
</dbReference>
<evidence type="ECO:0000256" key="1">
    <source>
        <dbReference type="ARBA" id="ARBA00006987"/>
    </source>
</evidence>
<dbReference type="InterPro" id="IPR005064">
    <property type="entry name" value="BUG"/>
</dbReference>
<comment type="caution">
    <text evidence="3">The sequence shown here is derived from an EMBL/GenBank/DDBJ whole genome shotgun (WGS) entry which is preliminary data.</text>
</comment>
<evidence type="ECO:0000313" key="4">
    <source>
        <dbReference type="Proteomes" id="UP000255165"/>
    </source>
</evidence>
<dbReference type="Gene3D" id="3.40.190.10">
    <property type="entry name" value="Periplasmic binding protein-like II"/>
    <property type="match status" value="1"/>
</dbReference>
<dbReference type="PIRSF" id="PIRSF017082">
    <property type="entry name" value="YflP"/>
    <property type="match status" value="1"/>
</dbReference>
<keyword evidence="4" id="KW-1185">Reference proteome</keyword>
<dbReference type="PANTHER" id="PTHR42928">
    <property type="entry name" value="TRICARBOXYLATE-BINDING PROTEIN"/>
    <property type="match status" value="1"/>
</dbReference>
<dbReference type="SUPFAM" id="SSF53850">
    <property type="entry name" value="Periplasmic binding protein-like II"/>
    <property type="match status" value="1"/>
</dbReference>
<reference evidence="3 4" key="1">
    <citation type="submission" date="2018-06" db="EMBL/GenBank/DDBJ databases">
        <authorList>
            <person name="Feng T."/>
            <person name="Jeon C.O."/>
        </authorList>
    </citation>
    <scope>NUCLEOTIDE SEQUENCE [LARGE SCALE GENOMIC DNA]</scope>
    <source>
        <strain evidence="3 4">S23</strain>
    </source>
</reference>
<dbReference type="InterPro" id="IPR042100">
    <property type="entry name" value="Bug_dom1"/>
</dbReference>
<name>A0A370P0V5_9BURK</name>
<keyword evidence="2" id="KW-0732">Signal</keyword>
<dbReference type="PANTHER" id="PTHR42928:SF5">
    <property type="entry name" value="BLR1237 PROTEIN"/>
    <property type="match status" value="1"/>
</dbReference>
<evidence type="ECO:0000256" key="2">
    <source>
        <dbReference type="SAM" id="SignalP"/>
    </source>
</evidence>
<dbReference type="Gene3D" id="3.40.190.150">
    <property type="entry name" value="Bordetella uptake gene, domain 1"/>
    <property type="match status" value="1"/>
</dbReference>
<accession>A0A370P0V5</accession>
<dbReference type="EMBL" id="QKWJ01000003">
    <property type="protein sequence ID" value="RDK11463.1"/>
    <property type="molecule type" value="Genomic_DNA"/>
</dbReference>
<evidence type="ECO:0000313" key="3">
    <source>
        <dbReference type="EMBL" id="RDK11463.1"/>
    </source>
</evidence>
<feature type="chain" id="PRO_5016729970" evidence="2">
    <location>
        <begin position="26"/>
        <end position="324"/>
    </location>
</feature>
<gene>
    <name evidence="3" type="ORF">DN412_03615</name>
</gene>
<dbReference type="CDD" id="cd07012">
    <property type="entry name" value="PBP2_Bug_TTT"/>
    <property type="match status" value="1"/>
</dbReference>
<dbReference type="AlphaFoldDB" id="A0A370P0V5"/>
<comment type="similarity">
    <text evidence="1">Belongs to the UPF0065 (bug) family.</text>
</comment>